<evidence type="ECO:0008006" key="15">
    <source>
        <dbReference type="Google" id="ProtNLM"/>
    </source>
</evidence>
<dbReference type="SUPFAM" id="SSF64356">
    <property type="entry name" value="SNARE-like"/>
    <property type="match status" value="1"/>
</dbReference>
<dbReference type="PROSITE" id="PS50859">
    <property type="entry name" value="LONGIN"/>
    <property type="match status" value="1"/>
</dbReference>
<evidence type="ECO:0000313" key="13">
    <source>
        <dbReference type="EMBL" id="GBF93600.1"/>
    </source>
</evidence>
<keyword evidence="4" id="KW-0653">Protein transport</keyword>
<comment type="function">
    <text evidence="7">Involved in the targeting and/or fusion of transport vesicles to their target membrane.</text>
</comment>
<dbReference type="GO" id="GO:0015031">
    <property type="term" value="P:protein transport"/>
    <property type="evidence" value="ECO:0007669"/>
    <property type="project" value="UniProtKB-KW"/>
</dbReference>
<organism evidence="13 14">
    <name type="scientific">Raphidocelis subcapitata</name>
    <dbReference type="NCBI Taxonomy" id="307507"/>
    <lineage>
        <taxon>Eukaryota</taxon>
        <taxon>Viridiplantae</taxon>
        <taxon>Chlorophyta</taxon>
        <taxon>core chlorophytes</taxon>
        <taxon>Chlorophyceae</taxon>
        <taxon>CS clade</taxon>
        <taxon>Sphaeropleales</taxon>
        <taxon>Selenastraceae</taxon>
        <taxon>Raphidocelis</taxon>
    </lineage>
</organism>
<dbReference type="Pfam" id="PF00957">
    <property type="entry name" value="Synaptobrevin"/>
    <property type="match status" value="1"/>
</dbReference>
<feature type="transmembrane region" description="Helical" evidence="10">
    <location>
        <begin position="191"/>
        <end position="215"/>
    </location>
</feature>
<dbReference type="PANTHER" id="PTHR21136">
    <property type="entry name" value="SNARE PROTEINS"/>
    <property type="match status" value="1"/>
</dbReference>
<protein>
    <recommendedName>
        <fullName evidence="15">Vesicle-associated membrane protein</fullName>
    </recommendedName>
</protein>
<dbReference type="OrthoDB" id="248747at2759"/>
<dbReference type="PANTHER" id="PTHR21136:SF214">
    <property type="entry name" value="VESICLE-ASSOCIATED MEMBRANE PROTEIN 714"/>
    <property type="match status" value="1"/>
</dbReference>
<comment type="caution">
    <text evidence="13">The sequence shown here is derived from an EMBL/GenBank/DDBJ whole genome shotgun (WGS) entry which is preliminary data.</text>
</comment>
<evidence type="ECO:0000256" key="10">
    <source>
        <dbReference type="SAM" id="Phobius"/>
    </source>
</evidence>
<dbReference type="FunCoup" id="A0A2V0P6X3">
    <property type="interactions" value="1883"/>
</dbReference>
<dbReference type="AlphaFoldDB" id="A0A2V0P6X3"/>
<dbReference type="GO" id="GO:0016192">
    <property type="term" value="P:vesicle-mediated transport"/>
    <property type="evidence" value="ECO:0007669"/>
    <property type="project" value="InterPro"/>
</dbReference>
<keyword evidence="2" id="KW-0813">Transport</keyword>
<accession>A0A2V0P6X3</accession>
<gene>
    <name evidence="13" type="ORF">Rsub_06320</name>
</gene>
<dbReference type="GO" id="GO:0005737">
    <property type="term" value="C:cytoplasm"/>
    <property type="evidence" value="ECO:0007669"/>
    <property type="project" value="UniProtKB-ARBA"/>
</dbReference>
<dbReference type="Gene3D" id="1.20.5.110">
    <property type="match status" value="1"/>
</dbReference>
<dbReference type="Gene3D" id="3.30.450.50">
    <property type="entry name" value="Longin domain"/>
    <property type="match status" value="1"/>
</dbReference>
<keyword evidence="9" id="KW-0175">Coiled coil</keyword>
<dbReference type="InterPro" id="IPR051097">
    <property type="entry name" value="Synaptobrevin-like_transport"/>
</dbReference>
<comment type="similarity">
    <text evidence="1">Belongs to the synaptobrevin family.</text>
</comment>
<evidence type="ECO:0000256" key="4">
    <source>
        <dbReference type="ARBA" id="ARBA00022927"/>
    </source>
</evidence>
<evidence type="ECO:0000259" key="11">
    <source>
        <dbReference type="PROSITE" id="PS50859"/>
    </source>
</evidence>
<evidence type="ECO:0000256" key="2">
    <source>
        <dbReference type="ARBA" id="ARBA00022448"/>
    </source>
</evidence>
<dbReference type="STRING" id="307507.A0A2V0P6X3"/>
<dbReference type="PRINTS" id="PR00219">
    <property type="entry name" value="SYNAPTOBREVN"/>
</dbReference>
<dbReference type="InParanoid" id="A0A2V0P6X3"/>
<proteinExistence type="inferred from homology"/>
<keyword evidence="5 10" id="KW-1133">Transmembrane helix</keyword>
<evidence type="ECO:0000313" key="14">
    <source>
        <dbReference type="Proteomes" id="UP000247498"/>
    </source>
</evidence>
<evidence type="ECO:0000256" key="8">
    <source>
        <dbReference type="ARBA" id="ARBA00046280"/>
    </source>
</evidence>
<keyword evidence="14" id="KW-1185">Reference proteome</keyword>
<name>A0A2V0P6X3_9CHLO</name>
<feature type="domain" description="V-SNARE coiled-coil homology" evidence="12">
    <location>
        <begin position="127"/>
        <end position="187"/>
    </location>
</feature>
<dbReference type="InterPro" id="IPR011012">
    <property type="entry name" value="Longin-like_dom_sf"/>
</dbReference>
<dbReference type="FunFam" id="3.30.450.50:FF:000015">
    <property type="entry name" value="Synaptobrevin 2 isoform 1"/>
    <property type="match status" value="1"/>
</dbReference>
<dbReference type="Pfam" id="PF13774">
    <property type="entry name" value="Longin"/>
    <property type="match status" value="1"/>
</dbReference>
<dbReference type="GO" id="GO:0012505">
    <property type="term" value="C:endomembrane system"/>
    <property type="evidence" value="ECO:0007669"/>
    <property type="project" value="UniProtKB-SubCell"/>
</dbReference>
<dbReference type="GO" id="GO:0016020">
    <property type="term" value="C:membrane"/>
    <property type="evidence" value="ECO:0007669"/>
    <property type="project" value="InterPro"/>
</dbReference>
<evidence type="ECO:0000256" key="3">
    <source>
        <dbReference type="ARBA" id="ARBA00022692"/>
    </source>
</evidence>
<dbReference type="PROSITE" id="PS50892">
    <property type="entry name" value="V_SNARE"/>
    <property type="match status" value="1"/>
</dbReference>
<dbReference type="InterPro" id="IPR010908">
    <property type="entry name" value="Longin_dom"/>
</dbReference>
<evidence type="ECO:0000256" key="9">
    <source>
        <dbReference type="PROSITE-ProRule" id="PRU00290"/>
    </source>
</evidence>
<comment type="subcellular location">
    <subcellularLocation>
        <location evidence="8">Endomembrane system</location>
        <topology evidence="8">Single-pass type IV membrane protein</topology>
    </subcellularLocation>
</comment>
<dbReference type="SUPFAM" id="SSF58038">
    <property type="entry name" value="SNARE fusion complex"/>
    <property type="match status" value="1"/>
</dbReference>
<evidence type="ECO:0000256" key="7">
    <source>
        <dbReference type="ARBA" id="ARBA00037493"/>
    </source>
</evidence>
<evidence type="ECO:0000256" key="5">
    <source>
        <dbReference type="ARBA" id="ARBA00022989"/>
    </source>
</evidence>
<dbReference type="InterPro" id="IPR001388">
    <property type="entry name" value="Synaptobrevin-like"/>
</dbReference>
<dbReference type="CDD" id="cd14824">
    <property type="entry name" value="Longin"/>
    <property type="match status" value="1"/>
</dbReference>
<dbReference type="FunFam" id="1.20.5.110:FF:000004">
    <property type="entry name" value="Vesicle-associated membrane protein 7"/>
    <property type="match status" value="1"/>
</dbReference>
<dbReference type="CDD" id="cd15843">
    <property type="entry name" value="R-SNARE"/>
    <property type="match status" value="1"/>
</dbReference>
<evidence type="ECO:0000256" key="1">
    <source>
        <dbReference type="ARBA" id="ARBA00008025"/>
    </source>
</evidence>
<reference evidence="13 14" key="1">
    <citation type="journal article" date="2018" name="Sci. Rep.">
        <title>Raphidocelis subcapitata (=Pseudokirchneriella subcapitata) provides an insight into genome evolution and environmental adaptations in the Sphaeropleales.</title>
        <authorList>
            <person name="Suzuki S."/>
            <person name="Yamaguchi H."/>
            <person name="Nakajima N."/>
            <person name="Kawachi M."/>
        </authorList>
    </citation>
    <scope>NUCLEOTIDE SEQUENCE [LARGE SCALE GENOMIC DNA]</scope>
    <source>
        <strain evidence="13 14">NIES-35</strain>
    </source>
</reference>
<feature type="domain" description="Longin" evidence="11">
    <location>
        <begin position="9"/>
        <end position="112"/>
    </location>
</feature>
<dbReference type="EMBL" id="BDRX01000042">
    <property type="protein sequence ID" value="GBF93600.1"/>
    <property type="molecule type" value="Genomic_DNA"/>
</dbReference>
<sequence length="219" mass="24587">MAHKLLYSLVARGTTVLAEQSFITGNAPQIALRILEKLPQEDTRISYAQDQHMYHVLVTEGVTFLTMAEEGLGRRLPFAFLEDVAGRFMAAYGAACREAVAYEFNTEFSAVLAQRADFYSSDPAADTINRVRGEISQVKDVMIENIAKVLDRGEKLDLLVNKTELLQGEAFAFRREASRARRLMWWKNVKMWFVMAGCVAAVVLVLVMMMCGVTFKKCG</sequence>
<keyword evidence="6 10" id="KW-0472">Membrane</keyword>
<dbReference type="SMART" id="SM01270">
    <property type="entry name" value="Longin"/>
    <property type="match status" value="1"/>
</dbReference>
<dbReference type="Proteomes" id="UP000247498">
    <property type="component" value="Unassembled WGS sequence"/>
</dbReference>
<keyword evidence="3 10" id="KW-0812">Transmembrane</keyword>
<evidence type="ECO:0000256" key="6">
    <source>
        <dbReference type="ARBA" id="ARBA00023136"/>
    </source>
</evidence>
<dbReference type="InterPro" id="IPR042855">
    <property type="entry name" value="V_SNARE_CC"/>
</dbReference>
<evidence type="ECO:0000259" key="12">
    <source>
        <dbReference type="PROSITE" id="PS50892"/>
    </source>
</evidence>